<reference evidence="5" key="1">
    <citation type="journal article" date="2014" name="Int. J. Syst. Evol. Microbiol.">
        <title>Complete genome sequence of Corynebacterium casei LMG S-19264T (=DSM 44701T), isolated from a smear-ripened cheese.</title>
        <authorList>
            <consortium name="US DOE Joint Genome Institute (JGI-PGF)"/>
            <person name="Walter F."/>
            <person name="Albersmeier A."/>
            <person name="Kalinowski J."/>
            <person name="Ruckert C."/>
        </authorList>
    </citation>
    <scope>NUCLEOTIDE SEQUENCE</scope>
    <source>
        <strain evidence="5">CGMCC 4.7278</strain>
    </source>
</reference>
<dbReference type="EMBL" id="BMMW01000002">
    <property type="protein sequence ID" value="GGK53431.1"/>
    <property type="molecule type" value="Genomic_DNA"/>
</dbReference>
<feature type="region of interest" description="Disordered" evidence="2">
    <location>
        <begin position="49"/>
        <end position="81"/>
    </location>
</feature>
<feature type="compositionally biased region" description="Low complexity" evidence="2">
    <location>
        <begin position="56"/>
        <end position="74"/>
    </location>
</feature>
<protein>
    <submittedName>
        <fullName evidence="5">Mpr protein</fullName>
    </submittedName>
</protein>
<evidence type="ECO:0000256" key="1">
    <source>
        <dbReference type="ARBA" id="ARBA00022729"/>
    </source>
</evidence>
<feature type="transmembrane region" description="Helical" evidence="3">
    <location>
        <begin position="26"/>
        <end position="47"/>
    </location>
</feature>
<organism evidence="5 6">
    <name type="scientific">Nocardia camponoti</name>
    <dbReference type="NCBI Taxonomy" id="1616106"/>
    <lineage>
        <taxon>Bacteria</taxon>
        <taxon>Bacillati</taxon>
        <taxon>Actinomycetota</taxon>
        <taxon>Actinomycetes</taxon>
        <taxon>Mycobacteriales</taxon>
        <taxon>Nocardiaceae</taxon>
        <taxon>Nocardia</taxon>
    </lineage>
</organism>
<evidence type="ECO:0000313" key="5">
    <source>
        <dbReference type="EMBL" id="GGK53431.1"/>
    </source>
</evidence>
<dbReference type="Pfam" id="PF11611">
    <property type="entry name" value="DUF4352"/>
    <property type="match status" value="1"/>
</dbReference>
<keyword evidence="1" id="KW-0732">Signal</keyword>
<feature type="domain" description="DUF4352" evidence="4">
    <location>
        <begin position="83"/>
        <end position="205"/>
    </location>
</feature>
<evidence type="ECO:0000256" key="3">
    <source>
        <dbReference type="SAM" id="Phobius"/>
    </source>
</evidence>
<proteinExistence type="predicted"/>
<dbReference type="InterPro" id="IPR029050">
    <property type="entry name" value="Immunoprotect_excell_Ig-like"/>
</dbReference>
<evidence type="ECO:0000256" key="2">
    <source>
        <dbReference type="SAM" id="MobiDB-lite"/>
    </source>
</evidence>
<evidence type="ECO:0000313" key="6">
    <source>
        <dbReference type="Proteomes" id="UP000612956"/>
    </source>
</evidence>
<dbReference type="Proteomes" id="UP000612956">
    <property type="component" value="Unassembled WGS sequence"/>
</dbReference>
<comment type="caution">
    <text evidence="5">The sequence shown here is derived from an EMBL/GenBank/DDBJ whole genome shotgun (WGS) entry which is preliminary data.</text>
</comment>
<evidence type="ECO:0000259" key="4">
    <source>
        <dbReference type="Pfam" id="PF11611"/>
    </source>
</evidence>
<sequence>MNAPGYPPQPFPAQSPPPRKKNNAKVLILVIVGIFVLCGFGGCVSALSGGSDAKNAPTSPSSSTRTTEARATAPKGPVIAPAGSAVRDGKFEFTVTGVDPGVKTIGTNQFLQKTAQGEYVQVHLRVTNTSDKAQSYWSANQKLIDDQGRTFENDTMAGVNVNDSTAMTAKINPGNSVEVIVVFDVPAGSNPTAVELHDSAFSTGAKVAL</sequence>
<keyword evidence="3" id="KW-0472">Membrane</keyword>
<keyword evidence="3" id="KW-0812">Transmembrane</keyword>
<dbReference type="Gene3D" id="2.60.40.1240">
    <property type="match status" value="1"/>
</dbReference>
<accession>A0A917QKC4</accession>
<keyword evidence="6" id="KW-1185">Reference proteome</keyword>
<dbReference type="AlphaFoldDB" id="A0A917QKC4"/>
<keyword evidence="3" id="KW-1133">Transmembrane helix</keyword>
<dbReference type="RefSeq" id="WP_229683928.1">
    <property type="nucleotide sequence ID" value="NZ_BMMW01000002.1"/>
</dbReference>
<dbReference type="InterPro" id="IPR029051">
    <property type="entry name" value="DUF4352"/>
</dbReference>
<gene>
    <name evidence="5" type="ORF">GCM10011591_26580</name>
</gene>
<name>A0A917QKC4_9NOCA</name>
<reference evidence="5" key="2">
    <citation type="submission" date="2020-09" db="EMBL/GenBank/DDBJ databases">
        <authorList>
            <person name="Sun Q."/>
            <person name="Zhou Y."/>
        </authorList>
    </citation>
    <scope>NUCLEOTIDE SEQUENCE</scope>
    <source>
        <strain evidence="5">CGMCC 4.7278</strain>
    </source>
</reference>